<protein>
    <submittedName>
        <fullName evidence="1">Uncharacterized protein</fullName>
    </submittedName>
</protein>
<name>A0A1F4V2A9_UNCKA</name>
<dbReference type="Proteomes" id="UP000176853">
    <property type="component" value="Unassembled WGS sequence"/>
</dbReference>
<gene>
    <name evidence="1" type="ORF">A2709_01155</name>
</gene>
<proteinExistence type="predicted"/>
<sequence length="817" mass="85723">MVEVPTAIAGKVVDAVTKAGMSGVTIQVYNGDTLRETTTTGNGTYSNGTYSVDTTNFVNPGTYYDVRVKGNMEGTAPIGYIFPAKPTTTSYSWSYTDNRDTQTSDLYYKTQQYGPTGYNDCAGPAGAGGATGRCNFEYSPIVAEGPICTDPMPSCPVGSQILANPTFDGGSSSWGFYSAPAPNNATGLWERGALKMTSFGAARSGWSQTINVADGYLWGKKLRVAANIYRSANQGSSPYIGLNIKRIGSPSWEYNFGGTTAVSTVNTCSQIAREITVPTDLEQIQAFVYNWDASAGFSYTDWLSLCQVAAPPPIIYTCIGTLPASATLCTGDDQGLTVETPYAEVPACTIGRKCEYTTSIVLPCAASGTCVCTGTPPPASATLCTGDDQNLGANTPYTEVTACTAGTKCEYTIPIVSTCADTRSCVCTGSLPSNTALCVGDDQGLLVNAPLTHVSTCTDATKCEYTATCNYSVCTVDTECGAPDTCYGGFCRNSACPSSTTPAADGNCACPAVCTGTLPATGQVCLNDDQGLSVDTPYSQVPACTDGAKCEYTLPPANATYVLGRIWQDKDHDFRRLDLTEPLLTSSGVNHFADVSVDVSCGSWNGEAYYDAVNDCDSEGRGPYETGWIGKDSVNGPCTITATVTTPGWYFTSSDSRRNWGDTMLPESCVGYFGDVYTGTCLQGSVSDNTCTKVRVVLSDWFDNIKNYIGFVNMWFAIDGVTPTPTPAPTYTCTGILPPGANFCDGDDQGLASNTPLTPVATCTDGAKCEYIPAASVGASACEVIIGGLEQTGAGCRSIRANSEGLIFDGGKVTCPD</sequence>
<organism evidence="1 2">
    <name type="scientific">candidate division WWE3 bacterium RIFCSPHIGHO2_01_FULL_43_9</name>
    <dbReference type="NCBI Taxonomy" id="1802618"/>
    <lineage>
        <taxon>Bacteria</taxon>
        <taxon>Katanobacteria</taxon>
    </lineage>
</organism>
<dbReference type="EMBL" id="MEVB01000047">
    <property type="protein sequence ID" value="OGC51299.1"/>
    <property type="molecule type" value="Genomic_DNA"/>
</dbReference>
<evidence type="ECO:0000313" key="1">
    <source>
        <dbReference type="EMBL" id="OGC51299.1"/>
    </source>
</evidence>
<reference evidence="1 2" key="1">
    <citation type="journal article" date="2016" name="Nat. Commun.">
        <title>Thousands of microbial genomes shed light on interconnected biogeochemical processes in an aquifer system.</title>
        <authorList>
            <person name="Anantharaman K."/>
            <person name="Brown C.T."/>
            <person name="Hug L.A."/>
            <person name="Sharon I."/>
            <person name="Castelle C.J."/>
            <person name="Probst A.J."/>
            <person name="Thomas B.C."/>
            <person name="Singh A."/>
            <person name="Wilkins M.J."/>
            <person name="Karaoz U."/>
            <person name="Brodie E.L."/>
            <person name="Williams K.H."/>
            <person name="Hubbard S.S."/>
            <person name="Banfield J.F."/>
        </authorList>
    </citation>
    <scope>NUCLEOTIDE SEQUENCE [LARGE SCALE GENOMIC DNA]</scope>
</reference>
<comment type="caution">
    <text evidence="1">The sequence shown here is derived from an EMBL/GenBank/DDBJ whole genome shotgun (WGS) entry which is preliminary data.</text>
</comment>
<dbReference type="AlphaFoldDB" id="A0A1F4V2A9"/>
<evidence type="ECO:0000313" key="2">
    <source>
        <dbReference type="Proteomes" id="UP000176853"/>
    </source>
</evidence>
<accession>A0A1F4V2A9</accession>